<protein>
    <submittedName>
        <fullName evidence="2">Uncharacterized protein</fullName>
    </submittedName>
</protein>
<keyword evidence="1" id="KW-0812">Transmembrane</keyword>
<sequence>MEKFRIGPKSKAVINFICFALSLLLLIYNISIVGFFYLLVTYGEEKGMLIYSLISLTGIFLVVIPLVFRMAKQKFYHYTLIATHLLAALLPMLMQKMSGVFNGIL</sequence>
<evidence type="ECO:0000313" key="2">
    <source>
        <dbReference type="EMBL" id="MBM7618409.1"/>
    </source>
</evidence>
<name>A0ABS2NUT7_9BACI</name>
<evidence type="ECO:0000256" key="1">
    <source>
        <dbReference type="SAM" id="Phobius"/>
    </source>
</evidence>
<comment type="caution">
    <text evidence="2">The sequence shown here is derived from an EMBL/GenBank/DDBJ whole genome shotgun (WGS) entry which is preliminary data.</text>
</comment>
<keyword evidence="1" id="KW-0472">Membrane</keyword>
<keyword evidence="1" id="KW-1133">Transmembrane helix</keyword>
<feature type="transmembrane region" description="Helical" evidence="1">
    <location>
        <begin position="75"/>
        <end position="94"/>
    </location>
</feature>
<keyword evidence="3" id="KW-1185">Reference proteome</keyword>
<dbReference type="Proteomes" id="UP000737402">
    <property type="component" value="Unassembled WGS sequence"/>
</dbReference>
<feature type="transmembrane region" description="Helical" evidence="1">
    <location>
        <begin position="49"/>
        <end position="68"/>
    </location>
</feature>
<feature type="transmembrane region" description="Helical" evidence="1">
    <location>
        <begin position="12"/>
        <end position="37"/>
    </location>
</feature>
<dbReference type="EMBL" id="JAFBED010000001">
    <property type="protein sequence ID" value="MBM7618409.1"/>
    <property type="molecule type" value="Genomic_DNA"/>
</dbReference>
<gene>
    <name evidence="2" type="ORF">JOC95_000251</name>
</gene>
<reference evidence="2 3" key="1">
    <citation type="submission" date="2021-01" db="EMBL/GenBank/DDBJ databases">
        <title>Genomic Encyclopedia of Type Strains, Phase IV (KMG-IV): sequencing the most valuable type-strain genomes for metagenomic binning, comparative biology and taxonomic classification.</title>
        <authorList>
            <person name="Goeker M."/>
        </authorList>
    </citation>
    <scope>NUCLEOTIDE SEQUENCE [LARGE SCALE GENOMIC DNA]</scope>
    <source>
        <strain evidence="2 3">DSM 25879</strain>
    </source>
</reference>
<evidence type="ECO:0000313" key="3">
    <source>
        <dbReference type="Proteomes" id="UP000737402"/>
    </source>
</evidence>
<proteinExistence type="predicted"/>
<accession>A0ABS2NUT7</accession>
<dbReference type="RefSeq" id="WP_204412671.1">
    <property type="nucleotide sequence ID" value="NZ_JAFBED010000001.1"/>
</dbReference>
<organism evidence="2 3">
    <name type="scientific">Sutcliffiella tianshenii</name>
    <dbReference type="NCBI Taxonomy" id="1463404"/>
    <lineage>
        <taxon>Bacteria</taxon>
        <taxon>Bacillati</taxon>
        <taxon>Bacillota</taxon>
        <taxon>Bacilli</taxon>
        <taxon>Bacillales</taxon>
        <taxon>Bacillaceae</taxon>
        <taxon>Sutcliffiella</taxon>
    </lineage>
</organism>